<comment type="cofactor">
    <cofactor evidence="1">
        <name>[4Fe-4S] cluster</name>
        <dbReference type="ChEBI" id="CHEBI:49883"/>
    </cofactor>
</comment>
<dbReference type="Pfam" id="PF04055">
    <property type="entry name" value="Radical_SAM"/>
    <property type="match status" value="1"/>
</dbReference>
<protein>
    <submittedName>
        <fullName evidence="8">Uncharacterized radical SAM protein YhcC</fullName>
    </submittedName>
</protein>
<evidence type="ECO:0000256" key="1">
    <source>
        <dbReference type="ARBA" id="ARBA00001966"/>
    </source>
</evidence>
<evidence type="ECO:0000256" key="2">
    <source>
        <dbReference type="ARBA" id="ARBA00022485"/>
    </source>
</evidence>
<dbReference type="InterPro" id="IPR058240">
    <property type="entry name" value="rSAM_sf"/>
</dbReference>
<keyword evidence="3" id="KW-0949">S-adenosyl-L-methionine</keyword>
<dbReference type="SFLD" id="SFLDS00029">
    <property type="entry name" value="Radical_SAM"/>
    <property type="match status" value="1"/>
</dbReference>
<evidence type="ECO:0000313" key="8">
    <source>
        <dbReference type="EMBL" id="VAW96790.1"/>
    </source>
</evidence>
<organism evidence="8">
    <name type="scientific">hydrothermal vent metagenome</name>
    <dbReference type="NCBI Taxonomy" id="652676"/>
    <lineage>
        <taxon>unclassified sequences</taxon>
        <taxon>metagenomes</taxon>
        <taxon>ecological metagenomes</taxon>
    </lineage>
</organism>
<dbReference type="GO" id="GO:0003824">
    <property type="term" value="F:catalytic activity"/>
    <property type="evidence" value="ECO:0007669"/>
    <property type="project" value="InterPro"/>
</dbReference>
<proteinExistence type="predicted"/>
<dbReference type="InterPro" id="IPR005911">
    <property type="entry name" value="YhcC-like"/>
</dbReference>
<dbReference type="PANTHER" id="PTHR11135">
    <property type="entry name" value="HISTONE ACETYLTRANSFERASE-RELATED"/>
    <property type="match status" value="1"/>
</dbReference>
<dbReference type="InterPro" id="IPR023404">
    <property type="entry name" value="rSAM_horseshoe"/>
</dbReference>
<evidence type="ECO:0000259" key="7">
    <source>
        <dbReference type="PROSITE" id="PS51918"/>
    </source>
</evidence>
<keyword evidence="2" id="KW-0004">4Fe-4S</keyword>
<feature type="domain" description="Radical SAM core" evidence="7">
    <location>
        <begin position="18"/>
        <end position="257"/>
    </location>
</feature>
<dbReference type="SFLD" id="SFLDG01091">
    <property type="entry name" value="uncharacterized_CHP01210-like"/>
    <property type="match status" value="1"/>
</dbReference>
<dbReference type="InterPro" id="IPR039661">
    <property type="entry name" value="ELP3"/>
</dbReference>
<name>A0A3B1A5G4_9ZZZZ</name>
<dbReference type="InterPro" id="IPR006638">
    <property type="entry name" value="Elp3/MiaA/NifB-like_rSAM"/>
</dbReference>
<reference evidence="8" key="1">
    <citation type="submission" date="2018-06" db="EMBL/GenBank/DDBJ databases">
        <authorList>
            <person name="Zhirakovskaya E."/>
        </authorList>
    </citation>
    <scope>NUCLEOTIDE SEQUENCE</scope>
</reference>
<dbReference type="AlphaFoldDB" id="A0A3B1A5G4"/>
<accession>A0A3B1A5G4</accession>
<dbReference type="InterPro" id="IPR007197">
    <property type="entry name" value="rSAM"/>
</dbReference>
<dbReference type="SMART" id="SM00729">
    <property type="entry name" value="Elp3"/>
    <property type="match status" value="1"/>
</dbReference>
<dbReference type="GO" id="GO:0046872">
    <property type="term" value="F:metal ion binding"/>
    <property type="evidence" value="ECO:0007669"/>
    <property type="project" value="UniProtKB-KW"/>
</dbReference>
<keyword evidence="4" id="KW-0479">Metal-binding</keyword>
<dbReference type="Pfam" id="PF16199">
    <property type="entry name" value="Radical_SAM_C"/>
    <property type="match status" value="1"/>
</dbReference>
<dbReference type="GO" id="GO:0051539">
    <property type="term" value="F:4 iron, 4 sulfur cluster binding"/>
    <property type="evidence" value="ECO:0007669"/>
    <property type="project" value="UniProtKB-KW"/>
</dbReference>
<keyword evidence="5" id="KW-0408">Iron</keyword>
<evidence type="ECO:0000256" key="5">
    <source>
        <dbReference type="ARBA" id="ARBA00023004"/>
    </source>
</evidence>
<sequence length="312" mass="35055">MPLSNYVHTFGQAMKSRYKQRVHKVAIDANFTCPNRDGSIGRGGCTFCNNVSFSPNGRQPESIAQQINNGRCVIQKRTGAKKYIAYFQAYTNTYDDISVLKKRYDKALAESDVIGLAIGTRPDCVPDKVLDLLASYHDAGYEIWLELGLQSSFDKTLKRVNRGHGYGEYKLAVKAARRRGLQVCTHLIIGLPGETNSHARISLLRTMELGVDGIKLHPLHVVKGTQLANQWRKKEYQPLEMDDYINTVADLVELTPANVIYHRLTGTASKNILLAPAWCSQKWNVLNAIESEFKQRKSYQGTSYGAQVSWLL</sequence>
<evidence type="ECO:0000256" key="4">
    <source>
        <dbReference type="ARBA" id="ARBA00022723"/>
    </source>
</evidence>
<dbReference type="InterPro" id="IPR032432">
    <property type="entry name" value="Radical_SAM_C"/>
</dbReference>
<dbReference type="PANTHER" id="PTHR11135:SF1">
    <property type="entry name" value="PROTEIN YHCC"/>
    <property type="match status" value="1"/>
</dbReference>
<evidence type="ECO:0000256" key="6">
    <source>
        <dbReference type="ARBA" id="ARBA00023014"/>
    </source>
</evidence>
<dbReference type="EMBL" id="UOFT01000054">
    <property type="protein sequence ID" value="VAW96790.1"/>
    <property type="molecule type" value="Genomic_DNA"/>
</dbReference>
<evidence type="ECO:0000256" key="3">
    <source>
        <dbReference type="ARBA" id="ARBA00022691"/>
    </source>
</evidence>
<dbReference type="SFLD" id="SFLDG01086">
    <property type="entry name" value="elongater_protein-like"/>
    <property type="match status" value="1"/>
</dbReference>
<dbReference type="NCBIfam" id="TIGR01212">
    <property type="entry name" value="TIGR01212 family radical SAM protein"/>
    <property type="match status" value="1"/>
</dbReference>
<dbReference type="Gene3D" id="3.80.30.20">
    <property type="entry name" value="tm_1862 like domain"/>
    <property type="match status" value="1"/>
</dbReference>
<keyword evidence="6" id="KW-0411">Iron-sulfur</keyword>
<dbReference type="CDD" id="cd01335">
    <property type="entry name" value="Radical_SAM"/>
    <property type="match status" value="1"/>
</dbReference>
<dbReference type="PROSITE" id="PS51918">
    <property type="entry name" value="RADICAL_SAM"/>
    <property type="match status" value="1"/>
</dbReference>
<gene>
    <name evidence="8" type="ORF">MNBD_GAMMA23-1328</name>
</gene>
<dbReference type="SUPFAM" id="SSF102114">
    <property type="entry name" value="Radical SAM enzymes"/>
    <property type="match status" value="1"/>
</dbReference>